<dbReference type="Proteomes" id="UP000324632">
    <property type="component" value="Chromosome 1"/>
</dbReference>
<dbReference type="EMBL" id="SOYY01000001">
    <property type="protein sequence ID" value="KAA0724838.1"/>
    <property type="molecule type" value="Genomic_DNA"/>
</dbReference>
<evidence type="ECO:0000313" key="2">
    <source>
        <dbReference type="Proteomes" id="UP000324632"/>
    </source>
</evidence>
<comment type="caution">
    <text evidence="1">The sequence shown here is derived from an EMBL/GenBank/DDBJ whole genome shotgun (WGS) entry which is preliminary data.</text>
</comment>
<protein>
    <submittedName>
        <fullName evidence="1">Testican-2 SPARC/osteonectin, CWCV, and</fullName>
    </submittedName>
</protein>
<gene>
    <name evidence="1" type="ORF">E1301_Tti021402</name>
</gene>
<organism evidence="1 2">
    <name type="scientific">Triplophysa tibetana</name>
    <dbReference type="NCBI Taxonomy" id="1572043"/>
    <lineage>
        <taxon>Eukaryota</taxon>
        <taxon>Metazoa</taxon>
        <taxon>Chordata</taxon>
        <taxon>Craniata</taxon>
        <taxon>Vertebrata</taxon>
        <taxon>Euteleostomi</taxon>
        <taxon>Actinopterygii</taxon>
        <taxon>Neopterygii</taxon>
        <taxon>Teleostei</taxon>
        <taxon>Ostariophysi</taxon>
        <taxon>Cypriniformes</taxon>
        <taxon>Nemacheilidae</taxon>
        <taxon>Triplophysa</taxon>
    </lineage>
</organism>
<keyword evidence="2" id="KW-1185">Reference proteome</keyword>
<accession>A0A5A9PSP2</accession>
<name>A0A5A9PSP2_9TELE</name>
<proteinExistence type="predicted"/>
<dbReference type="AlphaFoldDB" id="A0A5A9PSP2"/>
<reference evidence="1 2" key="1">
    <citation type="journal article" date="2019" name="Mol. Ecol. Resour.">
        <title>Chromosome-level genome assembly of Triplophysa tibetana, a fish adapted to the harsh high-altitude environment of the Tibetan Plateau.</title>
        <authorList>
            <person name="Yang X."/>
            <person name="Liu H."/>
            <person name="Ma Z."/>
            <person name="Zou Y."/>
            <person name="Zou M."/>
            <person name="Mao Y."/>
            <person name="Li X."/>
            <person name="Wang H."/>
            <person name="Chen T."/>
            <person name="Wang W."/>
            <person name="Yang R."/>
        </authorList>
    </citation>
    <scope>NUCLEOTIDE SEQUENCE [LARGE SCALE GENOMIC DNA]</scope>
    <source>
        <strain evidence="1">TTIB1903HZAU</strain>
        <tissue evidence="1">Muscle</tissue>
    </source>
</reference>
<sequence length="152" mass="17421">MLLTSRARSFSSVRRLLSRDQTLVSDLSCGCRSDRIMMMRLMVIKGLFALQLLLVTVVSARDARGNALRDEEWLSSVHQYRRTVSHWNRFKDDDHIRTLEGPQTSDESVDTTKDPCVNIRCSAHKVCVAQGYQRALCVHRKKLQHSLFVGQC</sequence>
<evidence type="ECO:0000313" key="1">
    <source>
        <dbReference type="EMBL" id="KAA0724838.1"/>
    </source>
</evidence>